<dbReference type="GO" id="GO:0005778">
    <property type="term" value="C:peroxisomal membrane"/>
    <property type="evidence" value="ECO:0007669"/>
    <property type="project" value="TreeGrafter"/>
</dbReference>
<dbReference type="AlphaFoldDB" id="A0A2X0KBF0"/>
<dbReference type="STRING" id="289078.A0A2X0KBF0"/>
<evidence type="ECO:0000256" key="1">
    <source>
        <dbReference type="ARBA" id="ARBA00004275"/>
    </source>
</evidence>
<proteinExistence type="inferred from homology"/>
<dbReference type="GO" id="GO:0016560">
    <property type="term" value="P:protein import into peroxisome matrix, docking"/>
    <property type="evidence" value="ECO:0007669"/>
    <property type="project" value="TreeGrafter"/>
</dbReference>
<evidence type="ECO:0000256" key="5">
    <source>
        <dbReference type="ARBA" id="ARBA00022737"/>
    </source>
</evidence>
<dbReference type="PANTHER" id="PTHR10130">
    <property type="entry name" value="PEROXISOMAL TARGETING SIGNAL 1 RECEPTOR PEX5"/>
    <property type="match status" value="1"/>
</dbReference>
<reference evidence="11" key="1">
    <citation type="submission" date="2016-10" db="EMBL/GenBank/DDBJ databases">
        <authorList>
            <person name="Jeantristanb JTB J.-T."/>
            <person name="Ricardo R."/>
        </authorList>
    </citation>
    <scope>NUCLEOTIDE SEQUENCE [LARGE SCALE GENOMIC DNA]</scope>
</reference>
<accession>A0A2X0KBF0</accession>
<evidence type="ECO:0000256" key="3">
    <source>
        <dbReference type="ARBA" id="ARBA00005348"/>
    </source>
</evidence>
<feature type="repeat" description="TPR" evidence="8">
    <location>
        <begin position="753"/>
        <end position="786"/>
    </location>
</feature>
<keyword evidence="4" id="KW-0963">Cytoplasm</keyword>
<dbReference type="SUPFAM" id="SSF48452">
    <property type="entry name" value="TPR-like"/>
    <property type="match status" value="2"/>
</dbReference>
<keyword evidence="7" id="KW-0576">Peroxisome</keyword>
<name>A0A2X0KBF0_9BASI</name>
<sequence length="904" mass="98809">MSFAALAGGAECGPVNPLSQLSKLYGQDRGVQQAFRRGGPSSSSSQPLADEANQFFQQQRGGGPHAFDLSPLNRALTPHNPTPGSINAAAAPPPWAQAFSQQMHLPSNVSNQSEMENEAFRRAFQPQGPSMMGGAGGPGGAQLEWTNDFRQHRASPLAASQQQQVPSSAMSIEAQQSGRMGYSTGQQRLFGAGFGAPALAMSGASTMYQPSMQQHNDVQHASAQRDMAVSTQGWEDAFKAQEAEVTTNTSKLIHESYQPISEYEQRSSSPILSQDQARDALAETAGRLLDTVRSSEQNRHSNQVVDKADDAAARNAKFANSTFLDLMRKLRDGEVAVEGDKVVEQIEPKYSTAEKGKERAADSASSSWAHQFGREEEGRIGGAAPMTAAFGLSADGVGARPSAAAEFAQANQQFSERQARNAQLSRELGQDYQTIAGLWDDEDQVRSGREQAAAERAKWQFQGDGGGIAAEHEMMGDEATTAERTREQMYMDTSVPLASSNWEEEMNDPSMIVGGHAMKTARPPQELSAQQREWDMLQEDWDAFDVSAAGLKPAASTSASIGGYTFHQNNPYINSTRHHSMHGAYGSSNYDTILQKEAAVQQRPHDPQAWLALGIKQQENEREEMAIQALRQALSIDPELGEAHLALAVSYTNENERPLAYEAVDKWVDTLGQTRYKQEVDAYRDLFGILPEQQHIRHEYLTNLLIRLAQSRESDDVDAEVQIGLGVLFNASEEYEKASDCFESALSVWPNDPLLFNRLGATFANSGKTDLAIQYYVEALEIQPNYVRARFNLAVANMNLHVSYRELGRGLMRKKAFELSSGHLNLQQYEEAVHHLLTSLSIQEADAQLETGDASLPANGSNGVTSQTLWDSLNIALLQMNRSDLATLTAARDLAGLTSALNIM</sequence>
<dbReference type="Pfam" id="PF13181">
    <property type="entry name" value="TPR_8"/>
    <property type="match status" value="2"/>
</dbReference>
<feature type="compositionally biased region" description="Basic and acidic residues" evidence="9">
    <location>
        <begin position="349"/>
        <end position="361"/>
    </location>
</feature>
<dbReference type="Gene3D" id="6.10.280.230">
    <property type="match status" value="1"/>
</dbReference>
<evidence type="ECO:0000256" key="4">
    <source>
        <dbReference type="ARBA" id="ARBA00022490"/>
    </source>
</evidence>
<feature type="repeat" description="TPR" evidence="8">
    <location>
        <begin position="719"/>
        <end position="752"/>
    </location>
</feature>
<evidence type="ECO:0000256" key="6">
    <source>
        <dbReference type="ARBA" id="ARBA00022803"/>
    </source>
</evidence>
<keyword evidence="11" id="KW-1185">Reference proteome</keyword>
<keyword evidence="6 8" id="KW-0802">TPR repeat</keyword>
<comment type="subcellular location">
    <subcellularLocation>
        <location evidence="2">Cytoplasm</location>
    </subcellularLocation>
    <subcellularLocation>
        <location evidence="1">Peroxisome</location>
    </subcellularLocation>
</comment>
<dbReference type="OrthoDB" id="10006023at2759"/>
<evidence type="ECO:0000256" key="9">
    <source>
        <dbReference type="SAM" id="MobiDB-lite"/>
    </source>
</evidence>
<evidence type="ECO:0000256" key="2">
    <source>
        <dbReference type="ARBA" id="ARBA00004496"/>
    </source>
</evidence>
<dbReference type="InterPro" id="IPR024111">
    <property type="entry name" value="PEX5/PEX5L"/>
</dbReference>
<evidence type="ECO:0000313" key="11">
    <source>
        <dbReference type="Proteomes" id="UP000249723"/>
    </source>
</evidence>
<dbReference type="GO" id="GO:0005829">
    <property type="term" value="C:cytosol"/>
    <property type="evidence" value="ECO:0007669"/>
    <property type="project" value="TreeGrafter"/>
</dbReference>
<feature type="repeat" description="TPR" evidence="8">
    <location>
        <begin position="607"/>
        <end position="640"/>
    </location>
</feature>
<dbReference type="SMART" id="SM00028">
    <property type="entry name" value="TPR"/>
    <property type="match status" value="4"/>
</dbReference>
<dbReference type="InterPro" id="IPR011990">
    <property type="entry name" value="TPR-like_helical_dom_sf"/>
</dbReference>
<evidence type="ECO:0000256" key="7">
    <source>
        <dbReference type="ARBA" id="ARBA00023140"/>
    </source>
</evidence>
<dbReference type="InterPro" id="IPR019734">
    <property type="entry name" value="TPR_rpt"/>
</dbReference>
<dbReference type="PROSITE" id="PS50005">
    <property type="entry name" value="TPR"/>
    <property type="match status" value="3"/>
</dbReference>
<dbReference type="PANTHER" id="PTHR10130:SF0">
    <property type="entry name" value="GH08708P"/>
    <property type="match status" value="1"/>
</dbReference>
<dbReference type="GO" id="GO:0005052">
    <property type="term" value="F:peroxisome matrix targeting signal-1 binding"/>
    <property type="evidence" value="ECO:0007669"/>
    <property type="project" value="TreeGrafter"/>
</dbReference>
<dbReference type="Gene3D" id="1.25.40.10">
    <property type="entry name" value="Tetratricopeptide repeat domain"/>
    <property type="match status" value="2"/>
</dbReference>
<comment type="similarity">
    <text evidence="3">Belongs to the peroxisomal targeting signal receptor family.</text>
</comment>
<gene>
    <name evidence="10" type="ORF">BZ3500_MVSOF-1268-A1-R1_CHR9G10529</name>
</gene>
<feature type="region of interest" description="Disordered" evidence="9">
    <location>
        <begin position="29"/>
        <end position="48"/>
    </location>
</feature>
<dbReference type="EMBL" id="FMWP01000107">
    <property type="protein sequence ID" value="SDA00245.1"/>
    <property type="molecule type" value="Genomic_DNA"/>
</dbReference>
<evidence type="ECO:0000256" key="8">
    <source>
        <dbReference type="PROSITE-ProRule" id="PRU00339"/>
    </source>
</evidence>
<organism evidence="10 11">
    <name type="scientific">Microbotryum saponariae</name>
    <dbReference type="NCBI Taxonomy" id="289078"/>
    <lineage>
        <taxon>Eukaryota</taxon>
        <taxon>Fungi</taxon>
        <taxon>Dikarya</taxon>
        <taxon>Basidiomycota</taxon>
        <taxon>Pucciniomycotina</taxon>
        <taxon>Microbotryomycetes</taxon>
        <taxon>Microbotryales</taxon>
        <taxon>Microbotryaceae</taxon>
        <taxon>Microbotryum</taxon>
    </lineage>
</organism>
<feature type="region of interest" description="Disordered" evidence="9">
    <location>
        <begin position="58"/>
        <end position="90"/>
    </location>
</feature>
<feature type="region of interest" description="Disordered" evidence="9">
    <location>
        <begin position="349"/>
        <end position="370"/>
    </location>
</feature>
<dbReference type="Proteomes" id="UP000249723">
    <property type="component" value="Unassembled WGS sequence"/>
</dbReference>
<keyword evidence="5" id="KW-0677">Repeat</keyword>
<evidence type="ECO:0000313" key="10">
    <source>
        <dbReference type="EMBL" id="SDA00245.1"/>
    </source>
</evidence>
<protein>
    <submittedName>
        <fullName evidence="10">BZ3500_MvSof-1268-A1-R1_Chr9g10529 protein</fullName>
    </submittedName>
</protein>